<evidence type="ECO:0000313" key="4">
    <source>
        <dbReference type="Proteomes" id="UP001141806"/>
    </source>
</evidence>
<dbReference type="Proteomes" id="UP001141806">
    <property type="component" value="Unassembled WGS sequence"/>
</dbReference>
<evidence type="ECO:0000256" key="2">
    <source>
        <dbReference type="SAM" id="Phobius"/>
    </source>
</evidence>
<dbReference type="AlphaFoldDB" id="A0A9Q0GPG6"/>
<dbReference type="EMBL" id="JAMYWD010000012">
    <property type="protein sequence ID" value="KAJ4951180.1"/>
    <property type="molecule type" value="Genomic_DNA"/>
</dbReference>
<organism evidence="3 4">
    <name type="scientific">Protea cynaroides</name>
    <dbReference type="NCBI Taxonomy" id="273540"/>
    <lineage>
        <taxon>Eukaryota</taxon>
        <taxon>Viridiplantae</taxon>
        <taxon>Streptophyta</taxon>
        <taxon>Embryophyta</taxon>
        <taxon>Tracheophyta</taxon>
        <taxon>Spermatophyta</taxon>
        <taxon>Magnoliopsida</taxon>
        <taxon>Proteales</taxon>
        <taxon>Proteaceae</taxon>
        <taxon>Protea</taxon>
    </lineage>
</organism>
<evidence type="ECO:0008006" key="5">
    <source>
        <dbReference type="Google" id="ProtNLM"/>
    </source>
</evidence>
<keyword evidence="2" id="KW-0472">Membrane</keyword>
<protein>
    <recommendedName>
        <fullName evidence="5">NADH-ubiquinone oxidoreductase ESSS subunit</fullName>
    </recommendedName>
</protein>
<keyword evidence="4" id="KW-1185">Reference proteome</keyword>
<dbReference type="PANTHER" id="PTHR40637">
    <property type="entry name" value="ESSS SUBUNIT OF NADH:UBIQUINONE OXIDOREDUCTASE (COMPLEX I) PROTEIN"/>
    <property type="match status" value="1"/>
</dbReference>
<keyword evidence="2" id="KW-1133">Transmembrane helix</keyword>
<comment type="caution">
    <text evidence="3">The sequence shown here is derived from an EMBL/GenBank/DDBJ whole genome shotgun (WGS) entry which is preliminary data.</text>
</comment>
<evidence type="ECO:0000313" key="3">
    <source>
        <dbReference type="EMBL" id="KAJ4951180.1"/>
    </source>
</evidence>
<keyword evidence="2" id="KW-0812">Transmembrane</keyword>
<accession>A0A9Q0GPG6</accession>
<sequence length="164" mass="18540">MSFSKGFAAAAGTLRSRLSSSLRKRGAGEDLSRWTSPGHQDRSNGYIFNRTPLPPGHSRKWEDWELPYYITGFLTIVILGVGLNAKPDFTIETWAHKKALERLETGKIALASTVAESKEAGNIQSLMHVELKLLHIDSLTCVRGSILDLRYQPSWLRDRKRDRF</sequence>
<feature type="region of interest" description="Disordered" evidence="1">
    <location>
        <begin position="28"/>
        <end position="49"/>
    </location>
</feature>
<gene>
    <name evidence="3" type="ORF">NE237_028012</name>
</gene>
<dbReference type="PANTHER" id="PTHR40637:SF1">
    <property type="entry name" value="ESSS SUBUNIT OF NADH:UBIQUINONE OXIDOREDUCTASE (COMPLEX I) PROTEIN"/>
    <property type="match status" value="1"/>
</dbReference>
<name>A0A9Q0GPG6_9MAGN</name>
<feature type="transmembrane region" description="Helical" evidence="2">
    <location>
        <begin position="66"/>
        <end position="85"/>
    </location>
</feature>
<evidence type="ECO:0000256" key="1">
    <source>
        <dbReference type="SAM" id="MobiDB-lite"/>
    </source>
</evidence>
<dbReference type="OrthoDB" id="2147978at2759"/>
<proteinExistence type="predicted"/>
<reference evidence="3" key="1">
    <citation type="journal article" date="2023" name="Plant J.">
        <title>The genome of the king protea, Protea cynaroides.</title>
        <authorList>
            <person name="Chang J."/>
            <person name="Duong T.A."/>
            <person name="Schoeman C."/>
            <person name="Ma X."/>
            <person name="Roodt D."/>
            <person name="Barker N."/>
            <person name="Li Z."/>
            <person name="Van de Peer Y."/>
            <person name="Mizrachi E."/>
        </authorList>
    </citation>
    <scope>NUCLEOTIDE SEQUENCE</scope>
    <source>
        <tissue evidence="3">Young leaves</tissue>
    </source>
</reference>